<name>A0A6A9TPE3_SHIFL</name>
<proteinExistence type="inferred from homology"/>
<reference evidence="6" key="1">
    <citation type="submission" date="2019-11" db="EMBL/GenBank/DDBJ databases">
        <title>Phylogenetic characterization of Shigella flexneri from Beijing, China.</title>
        <authorList>
            <person name="Yang L."/>
        </authorList>
    </citation>
    <scope>NUCLEOTIDE SEQUENCE</scope>
    <source>
        <strain evidence="6">2013ZH062</strain>
    </source>
</reference>
<comment type="similarity">
    <text evidence="1">Belongs to the sulfatase family.</text>
</comment>
<evidence type="ECO:0000259" key="5">
    <source>
        <dbReference type="Pfam" id="PF00884"/>
    </source>
</evidence>
<dbReference type="EMBL" id="WPEN01000023">
    <property type="protein sequence ID" value="MUW76945.1"/>
    <property type="molecule type" value="Genomic_DNA"/>
</dbReference>
<dbReference type="PROSITE" id="PS00149">
    <property type="entry name" value="SULFATASE_2"/>
    <property type="match status" value="1"/>
</dbReference>
<feature type="domain" description="Sulfatase N-terminal" evidence="5">
    <location>
        <begin position="1"/>
        <end position="150"/>
    </location>
</feature>
<dbReference type="GO" id="GO:0046872">
    <property type="term" value="F:metal ion binding"/>
    <property type="evidence" value="ECO:0007669"/>
    <property type="project" value="UniProtKB-KW"/>
</dbReference>
<dbReference type="GO" id="GO:0004065">
    <property type="term" value="F:arylsulfatase activity"/>
    <property type="evidence" value="ECO:0007669"/>
    <property type="project" value="TreeGrafter"/>
</dbReference>
<dbReference type="AlphaFoldDB" id="A0A6A9TPE3"/>
<dbReference type="PANTHER" id="PTHR42693:SF27">
    <property type="entry name" value="ARYLSULFATASE B [PRECURSOR]"/>
    <property type="match status" value="1"/>
</dbReference>
<keyword evidence="2" id="KW-0479">Metal-binding</keyword>
<dbReference type="Pfam" id="PF00884">
    <property type="entry name" value="Sulfatase"/>
    <property type="match status" value="1"/>
</dbReference>
<evidence type="ECO:0000256" key="3">
    <source>
        <dbReference type="ARBA" id="ARBA00022801"/>
    </source>
</evidence>
<comment type="caution">
    <text evidence="6">The sequence shown here is derived from an EMBL/GenBank/DDBJ whole genome shotgun (WGS) entry which is preliminary data.</text>
</comment>
<keyword evidence="6" id="KW-0808">Transferase</keyword>
<protein>
    <submittedName>
        <fullName evidence="6">Sulfatase-like hydrolase/transferase</fullName>
    </submittedName>
</protein>
<evidence type="ECO:0000313" key="6">
    <source>
        <dbReference type="EMBL" id="MUW76945.1"/>
    </source>
</evidence>
<keyword evidence="4" id="KW-0106">Calcium</keyword>
<accession>A0A6A9TPE3</accession>
<dbReference type="InterPro" id="IPR024607">
    <property type="entry name" value="Sulfatase_CS"/>
</dbReference>
<organism evidence="6">
    <name type="scientific">Shigella flexneri</name>
    <dbReference type="NCBI Taxonomy" id="623"/>
    <lineage>
        <taxon>Bacteria</taxon>
        <taxon>Pseudomonadati</taxon>
        <taxon>Pseudomonadota</taxon>
        <taxon>Gammaproteobacteria</taxon>
        <taxon>Enterobacterales</taxon>
        <taxon>Enterobacteriaceae</taxon>
        <taxon>Shigella</taxon>
    </lineage>
</organism>
<dbReference type="InterPro" id="IPR000917">
    <property type="entry name" value="Sulfatase_N"/>
</dbReference>
<evidence type="ECO:0000256" key="1">
    <source>
        <dbReference type="ARBA" id="ARBA00008779"/>
    </source>
</evidence>
<evidence type="ECO:0000256" key="2">
    <source>
        <dbReference type="ARBA" id="ARBA00022723"/>
    </source>
</evidence>
<sequence length="166" mass="18579">MTDTQATNMVGCYSGKPLNTQNIDSLAAEGIRFNSAYTCSPVCTPARAGLFTGIYANQSGPWTNNVAPGKNISTMGRYFKDAGYHTCYIGKWHLDGHDYFGTGECPPEWDADYWFDGANYLSELTEKEISLWRNGLNSVEDLQANHIDETFTWAHRISNRAVDFLQ</sequence>
<keyword evidence="3 6" id="KW-0378">Hydrolase</keyword>
<gene>
    <name evidence="6" type="ORF">GLN84_07560</name>
</gene>
<dbReference type="SUPFAM" id="SSF53649">
    <property type="entry name" value="Alkaline phosphatase-like"/>
    <property type="match status" value="1"/>
</dbReference>
<dbReference type="GO" id="GO:0016740">
    <property type="term" value="F:transferase activity"/>
    <property type="evidence" value="ECO:0007669"/>
    <property type="project" value="UniProtKB-KW"/>
</dbReference>
<dbReference type="Gene3D" id="3.40.720.10">
    <property type="entry name" value="Alkaline Phosphatase, subunit A"/>
    <property type="match status" value="1"/>
</dbReference>
<dbReference type="PROSITE" id="PS00523">
    <property type="entry name" value="SULFATASE_1"/>
    <property type="match status" value="1"/>
</dbReference>
<dbReference type="PANTHER" id="PTHR42693">
    <property type="entry name" value="ARYLSULFATASE FAMILY MEMBER"/>
    <property type="match status" value="1"/>
</dbReference>
<dbReference type="InterPro" id="IPR017850">
    <property type="entry name" value="Alkaline_phosphatase_core_sf"/>
</dbReference>
<evidence type="ECO:0000256" key="4">
    <source>
        <dbReference type="ARBA" id="ARBA00022837"/>
    </source>
</evidence>
<dbReference type="InterPro" id="IPR050738">
    <property type="entry name" value="Sulfatase"/>
</dbReference>